<protein>
    <submittedName>
        <fullName evidence="2">Uncharacterized protein</fullName>
    </submittedName>
</protein>
<dbReference type="Proteomes" id="UP000215828">
    <property type="component" value="Unassembled WGS sequence"/>
</dbReference>
<evidence type="ECO:0000313" key="3">
    <source>
        <dbReference type="Proteomes" id="UP000215828"/>
    </source>
</evidence>
<evidence type="ECO:0000313" key="1">
    <source>
        <dbReference type="EMBL" id="OYR86858.1"/>
    </source>
</evidence>
<dbReference type="RefSeq" id="WP_094496648.1">
    <property type="nucleotide sequence ID" value="NZ_NGNV01000063.1"/>
</dbReference>
<dbReference type="Proteomes" id="UP000216316">
    <property type="component" value="Unassembled WGS sequence"/>
</dbReference>
<reference evidence="3 4" key="3">
    <citation type="submission" date="2017-09" db="EMBL/GenBank/DDBJ databases">
        <title>Tripartite evolution among Lactobacillus johnsonii, Lactobacillus taiwanensis, Lactobacillus reuteri and their rodent host.</title>
        <authorList>
            <person name="Wang T."/>
            <person name="Knowles S."/>
            <person name="Cheng C."/>
        </authorList>
    </citation>
    <scope>NUCLEOTIDE SEQUENCE [LARGE SCALE GENOMIC DNA]</scope>
    <source>
        <strain evidence="2 3">609q</strain>
        <strain evidence="1 4">609u</strain>
    </source>
</reference>
<keyword evidence="4" id="KW-1185">Reference proteome</keyword>
<proteinExistence type="predicted"/>
<comment type="caution">
    <text evidence="2">The sequence shown here is derived from an EMBL/GenBank/DDBJ whole genome shotgun (WGS) entry which is preliminary data.</text>
</comment>
<organism evidence="2 3">
    <name type="scientific">Lactobacillus taiwanensis</name>
    <dbReference type="NCBI Taxonomy" id="508451"/>
    <lineage>
        <taxon>Bacteria</taxon>
        <taxon>Bacillati</taxon>
        <taxon>Bacillota</taxon>
        <taxon>Bacilli</taxon>
        <taxon>Lactobacillales</taxon>
        <taxon>Lactobacillaceae</taxon>
        <taxon>Lactobacillus</taxon>
    </lineage>
</organism>
<sequence length="125" mass="14366">MSKNEVKEFNVFGNVYGVSLWRSGMSVIFDMLDDQAGNKENSELHEYKQALNQEGEYSLKINGKFNPNSISSSELFNNFVGDLKDNFLNEELEQIGFSKEWLTAEHNKLVEIAINLNKNRVEIEL</sequence>
<evidence type="ECO:0000313" key="4">
    <source>
        <dbReference type="Proteomes" id="UP000216316"/>
    </source>
</evidence>
<dbReference type="EMBL" id="NGNV01000063">
    <property type="protein sequence ID" value="OYR86858.1"/>
    <property type="molecule type" value="Genomic_DNA"/>
</dbReference>
<dbReference type="EMBL" id="NGNX01000063">
    <property type="protein sequence ID" value="OYR89905.1"/>
    <property type="molecule type" value="Genomic_DNA"/>
</dbReference>
<gene>
    <name evidence="1" type="ORF">CBF53_10425</name>
    <name evidence="2" type="ORF">CBF70_11065</name>
</gene>
<evidence type="ECO:0000313" key="2">
    <source>
        <dbReference type="EMBL" id="OYR89905.1"/>
    </source>
</evidence>
<reference evidence="2 3" key="1">
    <citation type="submission" date="2017-04" db="EMBL/GenBank/DDBJ databases">
        <authorList>
            <person name="Afonso C.L."/>
            <person name="Miller P.J."/>
            <person name="Scott M.A."/>
            <person name="Spackman E."/>
            <person name="Goraichik I."/>
            <person name="Dimitrov K.M."/>
            <person name="Suarez D.L."/>
            <person name="Swayne D.E."/>
        </authorList>
    </citation>
    <scope>NUCLEOTIDE SEQUENCE [LARGE SCALE GENOMIC DNA]</scope>
    <source>
        <strain evidence="2 3">609q</strain>
    </source>
</reference>
<dbReference type="AlphaFoldDB" id="A0A256L932"/>
<accession>A0A256L932</accession>
<reference evidence="1" key="2">
    <citation type="submission" date="2017-05" db="EMBL/GenBank/DDBJ databases">
        <authorList>
            <person name="Lin X.B."/>
            <person name="Stothard P."/>
            <person name="Tasseva G."/>
            <person name="Walter J."/>
        </authorList>
    </citation>
    <scope>NUCLEOTIDE SEQUENCE</scope>
    <source>
        <strain evidence="1">609u</strain>
    </source>
</reference>
<name>A0A256L932_9LACO</name>